<dbReference type="InterPro" id="IPR013217">
    <property type="entry name" value="Methyltransf_12"/>
</dbReference>
<feature type="domain" description="Methyltransferase type 12" evidence="2">
    <location>
        <begin position="45"/>
        <end position="139"/>
    </location>
</feature>
<keyword evidence="1" id="KW-0808">Transferase</keyword>
<dbReference type="GO" id="GO:0008168">
    <property type="term" value="F:methyltransferase activity"/>
    <property type="evidence" value="ECO:0007669"/>
    <property type="project" value="UniProtKB-KW"/>
</dbReference>
<evidence type="ECO:0000313" key="3">
    <source>
        <dbReference type="EMBL" id="MCP1100952.1"/>
    </source>
</evidence>
<reference evidence="3 4" key="1">
    <citation type="journal article" date="2022" name="Genome Biol. Evol.">
        <title>Host diet, physiology and behaviors set the stage for Lachnospiraceae cladogenesis.</title>
        <authorList>
            <person name="Vera-Ponce De Leon A."/>
            <person name="Schneider M."/>
            <person name="Jahnes B.C."/>
            <person name="Sadowski V."/>
            <person name="Camuy-Velez L.A."/>
            <person name="Duan J."/>
            <person name="Sabree Z.L."/>
        </authorList>
    </citation>
    <scope>NUCLEOTIDE SEQUENCE [LARGE SCALE GENOMIC DNA]</scope>
    <source>
        <strain evidence="3 4">PAL113</strain>
    </source>
</reference>
<sequence>MGNIEIFERIAYQYDTEKRIEVAKICSDVIRTNIQQGNTKEKALVDFGCGTGLVGMEFLEDFKTVLFIDSAQKMTEVVEQKIEQLQTENATTLCLNLEEESVRDIRGDYIFIVQTLLHIKDTEFILKQLFQMLNPNGHLIIIDFDKNPTIVSQDVHNGFDQNDLKRTMEKVGFSKVQSALFYHGEKLFMNEDAALFIMDGEKE</sequence>
<keyword evidence="4" id="KW-1185">Reference proteome</keyword>
<dbReference type="SUPFAM" id="SSF53335">
    <property type="entry name" value="S-adenosyl-L-methionine-dependent methyltransferases"/>
    <property type="match status" value="1"/>
</dbReference>
<protein>
    <submittedName>
        <fullName evidence="3">Methyltransferase domain-containing protein</fullName>
    </submittedName>
</protein>
<dbReference type="CDD" id="cd02440">
    <property type="entry name" value="AdoMet_MTases"/>
    <property type="match status" value="1"/>
</dbReference>
<dbReference type="GO" id="GO:0032259">
    <property type="term" value="P:methylation"/>
    <property type="evidence" value="ECO:0007669"/>
    <property type="project" value="UniProtKB-KW"/>
</dbReference>
<dbReference type="PANTHER" id="PTHR43861">
    <property type="entry name" value="TRANS-ACONITATE 2-METHYLTRANSFERASE-RELATED"/>
    <property type="match status" value="1"/>
</dbReference>
<dbReference type="RefSeq" id="WP_262064737.1">
    <property type="nucleotide sequence ID" value="NZ_JAMXOD010000001.1"/>
</dbReference>
<keyword evidence="3" id="KW-0489">Methyltransferase</keyword>
<evidence type="ECO:0000256" key="1">
    <source>
        <dbReference type="ARBA" id="ARBA00022679"/>
    </source>
</evidence>
<name>A0ABT1E7J6_9FIRM</name>
<evidence type="ECO:0000259" key="2">
    <source>
        <dbReference type="Pfam" id="PF08242"/>
    </source>
</evidence>
<comment type="caution">
    <text evidence="3">The sequence shown here is derived from an EMBL/GenBank/DDBJ whole genome shotgun (WGS) entry which is preliminary data.</text>
</comment>
<dbReference type="InterPro" id="IPR029063">
    <property type="entry name" value="SAM-dependent_MTases_sf"/>
</dbReference>
<dbReference type="PANTHER" id="PTHR43861:SF3">
    <property type="entry name" value="PUTATIVE (AFU_ORTHOLOGUE AFUA_2G14390)-RELATED"/>
    <property type="match status" value="1"/>
</dbReference>
<dbReference type="EMBL" id="JAMZFW010000001">
    <property type="protein sequence ID" value="MCP1100952.1"/>
    <property type="molecule type" value="Genomic_DNA"/>
</dbReference>
<accession>A0ABT1E7J6</accession>
<organism evidence="3 4">
    <name type="scientific">Aequitasia blattaphilus</name>
    <dbReference type="NCBI Taxonomy" id="2949332"/>
    <lineage>
        <taxon>Bacteria</taxon>
        <taxon>Bacillati</taxon>
        <taxon>Bacillota</taxon>
        <taxon>Clostridia</taxon>
        <taxon>Lachnospirales</taxon>
        <taxon>Lachnospiraceae</taxon>
        <taxon>Aequitasia</taxon>
    </lineage>
</organism>
<dbReference type="Gene3D" id="3.40.50.150">
    <property type="entry name" value="Vaccinia Virus protein VP39"/>
    <property type="match status" value="1"/>
</dbReference>
<dbReference type="Proteomes" id="UP001523566">
    <property type="component" value="Unassembled WGS sequence"/>
</dbReference>
<gene>
    <name evidence="3" type="ORF">NK125_00820</name>
</gene>
<evidence type="ECO:0000313" key="4">
    <source>
        <dbReference type="Proteomes" id="UP001523566"/>
    </source>
</evidence>
<dbReference type="Pfam" id="PF08242">
    <property type="entry name" value="Methyltransf_12"/>
    <property type="match status" value="1"/>
</dbReference>
<proteinExistence type="predicted"/>